<dbReference type="AlphaFoldDB" id="A0A518CTP6"/>
<accession>A0A518CTP6</accession>
<feature type="chain" id="PRO_5022044742" evidence="2">
    <location>
        <begin position="17"/>
        <end position="310"/>
    </location>
</feature>
<evidence type="ECO:0000256" key="1">
    <source>
        <dbReference type="ARBA" id="ARBA00022729"/>
    </source>
</evidence>
<dbReference type="InterPro" id="IPR050955">
    <property type="entry name" value="Plant_Biomass_Hydrol_Est"/>
</dbReference>
<dbReference type="InterPro" id="IPR001375">
    <property type="entry name" value="Peptidase_S9_cat"/>
</dbReference>
<gene>
    <name evidence="4" type="ORF">Pla110_43550</name>
</gene>
<dbReference type="GO" id="GO:0006508">
    <property type="term" value="P:proteolysis"/>
    <property type="evidence" value="ECO:0007669"/>
    <property type="project" value="InterPro"/>
</dbReference>
<evidence type="ECO:0000313" key="4">
    <source>
        <dbReference type="EMBL" id="QDU82595.1"/>
    </source>
</evidence>
<reference evidence="4 5" key="1">
    <citation type="submission" date="2019-02" db="EMBL/GenBank/DDBJ databases">
        <title>Deep-cultivation of Planctomycetes and their phenomic and genomic characterization uncovers novel biology.</title>
        <authorList>
            <person name="Wiegand S."/>
            <person name="Jogler M."/>
            <person name="Boedeker C."/>
            <person name="Pinto D."/>
            <person name="Vollmers J."/>
            <person name="Rivas-Marin E."/>
            <person name="Kohn T."/>
            <person name="Peeters S.H."/>
            <person name="Heuer A."/>
            <person name="Rast P."/>
            <person name="Oberbeckmann S."/>
            <person name="Bunk B."/>
            <person name="Jeske O."/>
            <person name="Meyerdierks A."/>
            <person name="Storesund J.E."/>
            <person name="Kallscheuer N."/>
            <person name="Luecker S."/>
            <person name="Lage O.M."/>
            <person name="Pohl T."/>
            <person name="Merkel B.J."/>
            <person name="Hornburger P."/>
            <person name="Mueller R.-W."/>
            <person name="Bruemmer F."/>
            <person name="Labrenz M."/>
            <person name="Spormann A.M."/>
            <person name="Op den Camp H."/>
            <person name="Overmann J."/>
            <person name="Amann R."/>
            <person name="Jetten M.S.M."/>
            <person name="Mascher T."/>
            <person name="Medema M.H."/>
            <person name="Devos D.P."/>
            <person name="Kaster A.-K."/>
            <person name="Ovreas L."/>
            <person name="Rohde M."/>
            <person name="Galperin M.Y."/>
            <person name="Jogler C."/>
        </authorList>
    </citation>
    <scope>NUCLEOTIDE SEQUENCE [LARGE SCALE GENOMIC DNA]</scope>
    <source>
        <strain evidence="4 5">Pla110</strain>
    </source>
</reference>
<evidence type="ECO:0000259" key="3">
    <source>
        <dbReference type="Pfam" id="PF00326"/>
    </source>
</evidence>
<organism evidence="4 5">
    <name type="scientific">Polystyrenella longa</name>
    <dbReference type="NCBI Taxonomy" id="2528007"/>
    <lineage>
        <taxon>Bacteria</taxon>
        <taxon>Pseudomonadati</taxon>
        <taxon>Planctomycetota</taxon>
        <taxon>Planctomycetia</taxon>
        <taxon>Planctomycetales</taxon>
        <taxon>Planctomycetaceae</taxon>
        <taxon>Polystyrenella</taxon>
    </lineage>
</organism>
<sequence length="310" mass="34957" precursor="true">MKIYFACACLIVSACAAQTLDQQDKPRVPNRGAGVPQEIIKAFEPHEFDGMPYRLLLPADYKPTRKYPLILNLHGGAGVGNDNISNLRNWCATFVDKNWRAKYPCIIVVPQSPGRWLITGEEIPELTESLKKTYSEAWQERIEERNYPQGPISNGSLTKVLGLIDHLSEEFNVDTNRVYAIGHSMGGFGTWNAIWAAPKRFAAAIPSAGGMLPWKDPAEFKDVPVWTFHGRLDQKVPAEFTWEIFGRIKDVGGNVKFTQLKHVGHGAAQYAFSFNGDSQEKGYVTQYSSDKCDKTDNVWDWLFAQRLDKR</sequence>
<dbReference type="RefSeq" id="WP_144998934.1">
    <property type="nucleotide sequence ID" value="NZ_CP036281.1"/>
</dbReference>
<dbReference type="EMBL" id="CP036281">
    <property type="protein sequence ID" value="QDU82595.1"/>
    <property type="molecule type" value="Genomic_DNA"/>
</dbReference>
<dbReference type="KEGG" id="plon:Pla110_43550"/>
<dbReference type="Pfam" id="PF00326">
    <property type="entry name" value="Peptidase_S9"/>
    <property type="match status" value="1"/>
</dbReference>
<dbReference type="PANTHER" id="PTHR43037:SF1">
    <property type="entry name" value="BLL1128 PROTEIN"/>
    <property type="match status" value="1"/>
</dbReference>
<keyword evidence="1 2" id="KW-0732">Signal</keyword>
<dbReference type="Proteomes" id="UP000317178">
    <property type="component" value="Chromosome"/>
</dbReference>
<protein>
    <submittedName>
        <fullName evidence="4">Prolyl oligopeptidase family protein</fullName>
    </submittedName>
</protein>
<dbReference type="InterPro" id="IPR029058">
    <property type="entry name" value="AB_hydrolase_fold"/>
</dbReference>
<feature type="domain" description="Peptidase S9 prolyl oligopeptidase catalytic" evidence="3">
    <location>
        <begin position="134"/>
        <end position="209"/>
    </location>
</feature>
<keyword evidence="5" id="KW-1185">Reference proteome</keyword>
<dbReference type="PROSITE" id="PS51257">
    <property type="entry name" value="PROKAR_LIPOPROTEIN"/>
    <property type="match status" value="1"/>
</dbReference>
<name>A0A518CTP6_9PLAN</name>
<evidence type="ECO:0000313" key="5">
    <source>
        <dbReference type="Proteomes" id="UP000317178"/>
    </source>
</evidence>
<dbReference type="OrthoDB" id="9764953at2"/>
<feature type="signal peptide" evidence="2">
    <location>
        <begin position="1"/>
        <end position="16"/>
    </location>
</feature>
<dbReference type="Gene3D" id="3.40.50.1820">
    <property type="entry name" value="alpha/beta hydrolase"/>
    <property type="match status" value="1"/>
</dbReference>
<proteinExistence type="predicted"/>
<dbReference type="PANTHER" id="PTHR43037">
    <property type="entry name" value="UNNAMED PRODUCT-RELATED"/>
    <property type="match status" value="1"/>
</dbReference>
<dbReference type="GO" id="GO:0008236">
    <property type="term" value="F:serine-type peptidase activity"/>
    <property type="evidence" value="ECO:0007669"/>
    <property type="project" value="InterPro"/>
</dbReference>
<dbReference type="SUPFAM" id="SSF53474">
    <property type="entry name" value="alpha/beta-Hydrolases"/>
    <property type="match status" value="1"/>
</dbReference>
<evidence type="ECO:0000256" key="2">
    <source>
        <dbReference type="SAM" id="SignalP"/>
    </source>
</evidence>